<protein>
    <submittedName>
        <fullName evidence="2">Uncharacterized protein</fullName>
    </submittedName>
</protein>
<evidence type="ECO:0000313" key="5">
    <source>
        <dbReference type="EMBL" id="CAF4115769.1"/>
    </source>
</evidence>
<dbReference type="EMBL" id="CAJOBI010069642">
    <property type="protein sequence ID" value="CAF4451873.1"/>
    <property type="molecule type" value="Genomic_DNA"/>
</dbReference>
<evidence type="ECO:0000313" key="11">
    <source>
        <dbReference type="Proteomes" id="UP000663866"/>
    </source>
</evidence>
<evidence type="ECO:0000313" key="6">
    <source>
        <dbReference type="EMBL" id="CAF4340955.1"/>
    </source>
</evidence>
<comment type="caution">
    <text evidence="2">The sequence shown here is derived from an EMBL/GenBank/DDBJ whole genome shotgun (WGS) entry which is preliminary data.</text>
</comment>
<evidence type="ECO:0000313" key="4">
    <source>
        <dbReference type="EMBL" id="CAF2167922.1"/>
    </source>
</evidence>
<dbReference type="EMBL" id="CAJOBG010025851">
    <property type="protein sequence ID" value="CAF4340955.1"/>
    <property type="molecule type" value="Genomic_DNA"/>
</dbReference>
<dbReference type="Proteomes" id="UP000663866">
    <property type="component" value="Unassembled WGS sequence"/>
</dbReference>
<evidence type="ECO:0000313" key="8">
    <source>
        <dbReference type="EMBL" id="CAF5110519.1"/>
    </source>
</evidence>
<evidence type="ECO:0000313" key="9">
    <source>
        <dbReference type="EMBL" id="CAF5211498.1"/>
    </source>
</evidence>
<dbReference type="EMBL" id="CAJNOW010005381">
    <property type="protein sequence ID" value="CAF1448250.1"/>
    <property type="molecule type" value="Genomic_DNA"/>
</dbReference>
<dbReference type="Proteomes" id="UP000663824">
    <property type="component" value="Unassembled WGS sequence"/>
</dbReference>
<dbReference type="Proteomes" id="UP000681967">
    <property type="component" value="Unassembled WGS sequence"/>
</dbReference>
<dbReference type="AlphaFoldDB" id="A0A815PFR0"/>
<dbReference type="Proteomes" id="UP000663842">
    <property type="component" value="Unassembled WGS sequence"/>
</dbReference>
<evidence type="ECO:0000313" key="10">
    <source>
        <dbReference type="Proteomes" id="UP000663834"/>
    </source>
</evidence>
<accession>A0A815PFR0</accession>
<evidence type="ECO:0000313" key="2">
    <source>
        <dbReference type="EMBL" id="CAF1448250.1"/>
    </source>
</evidence>
<organism evidence="2 10">
    <name type="scientific">Rotaria magnacalcarata</name>
    <dbReference type="NCBI Taxonomy" id="392030"/>
    <lineage>
        <taxon>Eukaryota</taxon>
        <taxon>Metazoa</taxon>
        <taxon>Spiralia</taxon>
        <taxon>Gnathifera</taxon>
        <taxon>Rotifera</taxon>
        <taxon>Eurotatoria</taxon>
        <taxon>Bdelloidea</taxon>
        <taxon>Philodinida</taxon>
        <taxon>Philodinidae</taxon>
        <taxon>Rotaria</taxon>
    </lineage>
</organism>
<dbReference type="EMBL" id="CAJNRE010018518">
    <property type="protein sequence ID" value="CAF2167922.1"/>
    <property type="molecule type" value="Genomic_DNA"/>
</dbReference>
<sequence length="168" mass="19200">MSKKRSSSAAQKMDSYMHLSQNFSNHHHHETPNNRQTSELYKHVYQTLNHDECLSDDNFQISLLPVQHIVPTPHRNNLKPIDSPLRRPRSTSEDEISDLDEFQRVSSTKCLITTVKKTKTANFSTINQIIQKKATAPPPPDPARNQHYQLHHTANANITNTNPTTTVD</sequence>
<dbReference type="EMBL" id="CAJOBF010003921">
    <property type="protein sequence ID" value="CAF4115769.1"/>
    <property type="molecule type" value="Genomic_DNA"/>
</dbReference>
<dbReference type="Proteomes" id="UP000663855">
    <property type="component" value="Unassembled WGS sequence"/>
</dbReference>
<evidence type="ECO:0000256" key="1">
    <source>
        <dbReference type="SAM" id="MobiDB-lite"/>
    </source>
</evidence>
<name>A0A815PFR0_9BILA</name>
<feature type="region of interest" description="Disordered" evidence="1">
    <location>
        <begin position="75"/>
        <end position="96"/>
    </location>
</feature>
<dbReference type="EMBL" id="CAJOBH010241389">
    <property type="protein sequence ID" value="CAF5110519.1"/>
    <property type="molecule type" value="Genomic_DNA"/>
</dbReference>
<gene>
    <name evidence="8" type="ORF">BYL167_LOCUS65622</name>
    <name evidence="3" type="ORF">CJN711_LOCUS35945</name>
    <name evidence="9" type="ORF">GIL414_LOCUS79952</name>
    <name evidence="2" type="ORF">KQP761_LOCUS11863</name>
    <name evidence="4" type="ORF">MBJ925_LOCUS33654</name>
    <name evidence="6" type="ORF">OVN521_LOCUS32613</name>
    <name evidence="7" type="ORF">SMN809_LOCUS32752</name>
    <name evidence="5" type="ORF">UXM345_LOCUS23105</name>
</gene>
<dbReference type="Proteomes" id="UP000663834">
    <property type="component" value="Unassembled WGS sequence"/>
</dbReference>
<reference evidence="2" key="1">
    <citation type="submission" date="2021-02" db="EMBL/GenBank/DDBJ databases">
        <authorList>
            <person name="Nowell W R."/>
        </authorList>
    </citation>
    <scope>NUCLEOTIDE SEQUENCE</scope>
</reference>
<dbReference type="EMBL" id="CAJNOV010017343">
    <property type="protein sequence ID" value="CAF1606430.1"/>
    <property type="molecule type" value="Genomic_DNA"/>
</dbReference>
<dbReference type="Proteomes" id="UP000676336">
    <property type="component" value="Unassembled WGS sequence"/>
</dbReference>
<evidence type="ECO:0000313" key="7">
    <source>
        <dbReference type="EMBL" id="CAF4451873.1"/>
    </source>
</evidence>
<dbReference type="EMBL" id="CAJOBJ010353669">
    <property type="protein sequence ID" value="CAF5211498.1"/>
    <property type="molecule type" value="Genomic_DNA"/>
</dbReference>
<dbReference type="Proteomes" id="UP000681720">
    <property type="component" value="Unassembled WGS sequence"/>
</dbReference>
<evidence type="ECO:0000313" key="3">
    <source>
        <dbReference type="EMBL" id="CAF1606430.1"/>
    </source>
</evidence>
<keyword evidence="11" id="KW-1185">Reference proteome</keyword>
<proteinExistence type="predicted"/>